<evidence type="ECO:0000256" key="11">
    <source>
        <dbReference type="ARBA" id="ARBA00022833"/>
    </source>
</evidence>
<dbReference type="CDD" id="cd22584">
    <property type="entry name" value="Rcat_RBR_unk"/>
    <property type="match status" value="1"/>
</dbReference>
<evidence type="ECO:0000256" key="6">
    <source>
        <dbReference type="ARBA" id="ARBA00022679"/>
    </source>
</evidence>
<evidence type="ECO:0000256" key="9">
    <source>
        <dbReference type="ARBA" id="ARBA00022771"/>
    </source>
</evidence>
<dbReference type="GO" id="GO:0008270">
    <property type="term" value="F:zinc ion binding"/>
    <property type="evidence" value="ECO:0007669"/>
    <property type="project" value="UniProtKB-KW"/>
</dbReference>
<evidence type="ECO:0000313" key="16">
    <source>
        <dbReference type="Proteomes" id="UP001497457"/>
    </source>
</evidence>
<proteinExistence type="inferred from homology"/>
<keyword evidence="8" id="KW-0677">Repeat</keyword>
<dbReference type="Pfam" id="PF00097">
    <property type="entry name" value="zf-C3HC4"/>
    <property type="match status" value="1"/>
</dbReference>
<dbReference type="CDD" id="cd22582">
    <property type="entry name" value="BRcat_RBR_unk"/>
    <property type="match status" value="1"/>
</dbReference>
<comment type="similarity">
    <text evidence="4">Belongs to the RBR family. Ariadne subfamily.</text>
</comment>
<dbReference type="PROSITE" id="PS50089">
    <property type="entry name" value="ZF_RING_2"/>
    <property type="match status" value="1"/>
</dbReference>
<evidence type="ECO:0000256" key="1">
    <source>
        <dbReference type="ARBA" id="ARBA00001798"/>
    </source>
</evidence>
<dbReference type="Pfam" id="PF01485">
    <property type="entry name" value="IBR"/>
    <property type="match status" value="2"/>
</dbReference>
<evidence type="ECO:0000256" key="3">
    <source>
        <dbReference type="ARBA" id="ARBA00003976"/>
    </source>
</evidence>
<comment type="cofactor">
    <cofactor evidence="2">
        <name>Zn(2+)</name>
        <dbReference type="ChEBI" id="CHEBI:29105"/>
    </cofactor>
</comment>
<evidence type="ECO:0000256" key="8">
    <source>
        <dbReference type="ARBA" id="ARBA00022737"/>
    </source>
</evidence>
<feature type="domain" description="RING-type" evidence="13">
    <location>
        <begin position="130"/>
        <end position="177"/>
    </location>
</feature>
<dbReference type="Proteomes" id="UP001497457">
    <property type="component" value="Chromosome 27b"/>
</dbReference>
<comment type="catalytic activity">
    <reaction evidence="1">
        <text>[E2 ubiquitin-conjugating enzyme]-S-ubiquitinyl-L-cysteine + [acceptor protein]-L-lysine = [E2 ubiquitin-conjugating enzyme]-L-cysteine + [acceptor protein]-N(6)-ubiquitinyl-L-lysine.</text>
        <dbReference type="EC" id="2.3.2.31"/>
    </reaction>
</comment>
<keyword evidence="7" id="KW-0479">Metal-binding</keyword>
<dbReference type="EC" id="2.3.2.31" evidence="5"/>
<dbReference type="SMART" id="SM00647">
    <property type="entry name" value="IBR"/>
    <property type="match status" value="2"/>
</dbReference>
<keyword evidence="11" id="KW-0862">Zinc</keyword>
<dbReference type="Gene3D" id="1.20.120.1750">
    <property type="match status" value="1"/>
</dbReference>
<evidence type="ECO:0000256" key="10">
    <source>
        <dbReference type="ARBA" id="ARBA00022786"/>
    </source>
</evidence>
<gene>
    <name evidence="15" type="ORF">URODEC1_LOCUS69014</name>
</gene>
<dbReference type="FunFam" id="3.30.40.10:FF:000230">
    <property type="entry name" value="RBR-type E3 ubiquitin transferase"/>
    <property type="match status" value="1"/>
</dbReference>
<dbReference type="InterPro" id="IPR013083">
    <property type="entry name" value="Znf_RING/FYVE/PHD"/>
</dbReference>
<evidence type="ECO:0000259" key="13">
    <source>
        <dbReference type="PROSITE" id="PS50089"/>
    </source>
</evidence>
<name>A0ABC9BWG2_9POAL</name>
<evidence type="ECO:0000256" key="4">
    <source>
        <dbReference type="ARBA" id="ARBA00005884"/>
    </source>
</evidence>
<dbReference type="PROSITE" id="PS51873">
    <property type="entry name" value="TRIAD"/>
    <property type="match status" value="1"/>
</dbReference>
<evidence type="ECO:0000259" key="14">
    <source>
        <dbReference type="PROSITE" id="PS51873"/>
    </source>
</evidence>
<reference evidence="15" key="1">
    <citation type="submission" date="2024-10" db="EMBL/GenBank/DDBJ databases">
        <authorList>
            <person name="Ryan C."/>
        </authorList>
    </citation>
    <scope>NUCLEOTIDE SEQUENCE [LARGE SCALE GENOMIC DNA]</scope>
</reference>
<evidence type="ECO:0000256" key="7">
    <source>
        <dbReference type="ARBA" id="ARBA00022723"/>
    </source>
</evidence>
<protein>
    <recommendedName>
        <fullName evidence="5">RBR-type E3 ubiquitin transferase</fullName>
        <ecNumber evidence="5">2.3.2.31</ecNumber>
    </recommendedName>
</protein>
<dbReference type="InterPro" id="IPR017907">
    <property type="entry name" value="Znf_RING_CS"/>
</dbReference>
<dbReference type="EMBL" id="OZ075137">
    <property type="protein sequence ID" value="CAL5008477.1"/>
    <property type="molecule type" value="Genomic_DNA"/>
</dbReference>
<dbReference type="InterPro" id="IPR044066">
    <property type="entry name" value="TRIAD_supradom"/>
</dbReference>
<evidence type="ECO:0000256" key="12">
    <source>
        <dbReference type="PROSITE-ProRule" id="PRU00175"/>
    </source>
</evidence>
<comment type="function">
    <text evidence="3">Might act as an E3 ubiquitin-protein ligase, or as part of E3 complex, which accepts ubiquitin from specific E2 ubiquitin-conjugating enzymes and then transfers it to substrates.</text>
</comment>
<keyword evidence="6" id="KW-0808">Transferase</keyword>
<evidence type="ECO:0000256" key="2">
    <source>
        <dbReference type="ARBA" id="ARBA00001947"/>
    </source>
</evidence>
<sequence length="335" mass="35689">MAAVSCSANADLLVANLIALCEGRNEEADATGLLAVPDEELATELQLQEVIVSSAMAAIAAWSPLMPQLDTAVHTASNFAATAETPALAVIECCPSSSSSSPPPLAAPATGEDETAAATTAHHVAVAEFCKICLDHVSPSDVHRASSGCTHAFCAGCLAHYISVKIKEGISGVIKCPEADCGSVLDPELCQGILSKEAFEDWCAALCMSMVLGGSSNVCYCPFNDCSEIMVDDRGGENPESECLVCRRLFCAQCTVPWHAGVSCDQYMQLAPEDRRKEDLQVLEMANGNKWRRCPRCKFFVERHDGCAHMTCRCGFQFCYACGEPWDGHSSCNTA</sequence>
<dbReference type="PROSITE" id="PS00518">
    <property type="entry name" value="ZF_RING_1"/>
    <property type="match status" value="1"/>
</dbReference>
<dbReference type="PANTHER" id="PTHR11685">
    <property type="entry name" value="RBR FAMILY RING FINGER AND IBR DOMAIN-CONTAINING"/>
    <property type="match status" value="1"/>
</dbReference>
<keyword evidence="9 12" id="KW-0863">Zinc-finger</keyword>
<evidence type="ECO:0000313" key="15">
    <source>
        <dbReference type="EMBL" id="CAL5008477.1"/>
    </source>
</evidence>
<organism evidence="15 16">
    <name type="scientific">Urochloa decumbens</name>
    <dbReference type="NCBI Taxonomy" id="240449"/>
    <lineage>
        <taxon>Eukaryota</taxon>
        <taxon>Viridiplantae</taxon>
        <taxon>Streptophyta</taxon>
        <taxon>Embryophyta</taxon>
        <taxon>Tracheophyta</taxon>
        <taxon>Spermatophyta</taxon>
        <taxon>Magnoliopsida</taxon>
        <taxon>Liliopsida</taxon>
        <taxon>Poales</taxon>
        <taxon>Poaceae</taxon>
        <taxon>PACMAD clade</taxon>
        <taxon>Panicoideae</taxon>
        <taxon>Panicodae</taxon>
        <taxon>Paniceae</taxon>
        <taxon>Melinidinae</taxon>
        <taxon>Urochloa</taxon>
    </lineage>
</organism>
<dbReference type="AlphaFoldDB" id="A0ABC9BWG2"/>
<dbReference type="InterPro" id="IPR018957">
    <property type="entry name" value="Znf_C3HC4_RING-type"/>
</dbReference>
<dbReference type="SUPFAM" id="SSF57850">
    <property type="entry name" value="RING/U-box"/>
    <property type="match status" value="3"/>
</dbReference>
<keyword evidence="16" id="KW-1185">Reference proteome</keyword>
<dbReference type="InterPro" id="IPR002867">
    <property type="entry name" value="IBR_dom"/>
</dbReference>
<dbReference type="GO" id="GO:0061630">
    <property type="term" value="F:ubiquitin protein ligase activity"/>
    <property type="evidence" value="ECO:0007669"/>
    <property type="project" value="UniProtKB-EC"/>
</dbReference>
<dbReference type="InterPro" id="IPR031127">
    <property type="entry name" value="E3_UB_ligase_RBR"/>
</dbReference>
<feature type="domain" description="RING-type" evidence="14">
    <location>
        <begin position="126"/>
        <end position="335"/>
    </location>
</feature>
<dbReference type="InterPro" id="IPR001841">
    <property type="entry name" value="Znf_RING"/>
</dbReference>
<dbReference type="Gene3D" id="3.30.40.10">
    <property type="entry name" value="Zinc/RING finger domain, C3HC4 (zinc finger)"/>
    <property type="match status" value="1"/>
</dbReference>
<evidence type="ECO:0000256" key="5">
    <source>
        <dbReference type="ARBA" id="ARBA00012251"/>
    </source>
</evidence>
<keyword evidence="10" id="KW-0833">Ubl conjugation pathway</keyword>
<accession>A0ABC9BWG2</accession>